<sequence>MKQSRFERPILCNNMEPRNEEYHPGSQPVMQDHLDGMHTGRRQPDLNSSDVKPVLNYSIQTGEEFALEFMRDRVNLRKPVLSNVSDSNYTTGYMELKGILGISHAGSESGSDISMLSMAEKYPKEIDRMNTSLHGDRSNYGSIRSMPRTSLHQDNRQFVHGYGSLGGYDRSMMMKFLCSFGGRILPRPCDGKLRYVGGQTRILRIRKNISWLELMQKALLIYNQVHSIKYQLPGEDLDALVSVSSDEDLQNMMEECKHLEDRERSQKLRMFLFSMSDLEDAQFGLSSMGDDSEIQYVVAVNGMDLESRKNSTMIGVSFSANNINELDRQNIDSVASRVAVESIAQVSAPLTNNFDSSFAAQSSPLVVPVSLNAYETYPLFYGDQMMRHGEPSDQYLINHGHHPSHKPVIGETPITMPPHILINQQGVFNEGLPPRGLQVQNSEFPATLANKMVDGSIHHGSDPGKALSLETPSPAPTQLFNSYMKNNFTEASVIVTAPEGHSFPPTKMDPLQNYEETSSTSSNAFGPAYVESHSNAVDLSCLHPPPLPKRVYCSERIPREQVELLNRSSKSDDAHGSQFHVSDLLSNVNQPDSVAESGDKLHDGHPSNLTEELNSAAKPLHADGYVVDNGAVKHQIYKQLPDSSSQMKPKLAEHVNPELKQVLSDNEGSKDVLNKDNIVRMETEINHKDNYNKALIDETKDSKSDFPTSHQVSSIKHHDDPASNLPEIDWGDASVKESNDDFNVQALPVSSNGNTTTKDDSEEFPSNVVSEKVHGDILIDINDRFPREFFTDMFSKAILEEDPSTLHPLTSDVVGLSINMENHEPKHWSYFHKLAQDGIDNMSLIDQDHVGYSPAIGKVVGDNRAQHVTPLTTDEASLNHAESHLNFVEENERDLLKRIETDTTVPKSNYDHSQVNDTESMQFDAMMENLRAQESEYEVGKIEKRNSNLPPLDPSIGDFDASTLQVIMNEDLEELKELGSGTFGTVYHGKWRGTDVAIKRIKKICFTGRSSEQERLTIEFWREAEILSKLHHPNVVAFYGVVEDGPGGTMATVTEYMVDGSLRQVLLRKDRYLDRRKRLIIAMDAAFGMEYLHSKNIVHFDLKCDNLLVNLKDPIRPICKVGDFGLSKIKRNTLVSGGVRGTLPWMAPELLNGSSNKVSEKVDVFSFGIVLWEILTGEEPYANMHYGAIIGGIVNNTLRPTIPNYCDLEWRTLMEQCWAPNPAARPSFTEIASRLRVMSAAAVSQTKTQGNKASK</sequence>
<keyword evidence="9" id="KW-0927">Auxin signaling pathway</keyword>
<dbReference type="Proteomes" id="UP000694853">
    <property type="component" value="Unplaced"/>
</dbReference>
<dbReference type="GO" id="GO:0009734">
    <property type="term" value="P:auxin-activated signaling pathway"/>
    <property type="evidence" value="ECO:0007669"/>
    <property type="project" value="UniProtKB-KW"/>
</dbReference>
<evidence type="ECO:0000259" key="12">
    <source>
        <dbReference type="PROSITE" id="PS50011"/>
    </source>
</evidence>
<keyword evidence="3" id="KW-0723">Serine/threonine-protein kinase</keyword>
<dbReference type="SUPFAM" id="SSF56112">
    <property type="entry name" value="Protein kinase-like (PK-like)"/>
    <property type="match status" value="1"/>
</dbReference>
<evidence type="ECO:0000256" key="7">
    <source>
        <dbReference type="ARBA" id="ARBA00022777"/>
    </source>
</evidence>
<evidence type="ECO:0000256" key="6">
    <source>
        <dbReference type="ARBA" id="ARBA00022741"/>
    </source>
</evidence>
<reference evidence="13" key="1">
    <citation type="journal article" date="2019" name="Toxins">
        <title>Detection of Abrin-Like and Prepropulchellin-Like Toxin Genes and Transcripts Using Whole Genome Sequencing and Full-Length Transcript Sequencing of Abrus precatorius.</title>
        <authorList>
            <person name="Hovde B.T."/>
            <person name="Daligault H.E."/>
            <person name="Hanschen E.R."/>
            <person name="Kunde Y.A."/>
            <person name="Johnson M.B."/>
            <person name="Starkenburg S.R."/>
            <person name="Johnson S.L."/>
        </authorList>
    </citation>
    <scope>NUCLEOTIDE SEQUENCE [LARGE SCALE GENOMIC DNA]</scope>
</reference>
<dbReference type="PROSITE" id="PS00107">
    <property type="entry name" value="PROTEIN_KINASE_ATP"/>
    <property type="match status" value="1"/>
</dbReference>
<organism evidence="13 14">
    <name type="scientific">Abrus precatorius</name>
    <name type="common">Indian licorice</name>
    <name type="synonym">Glycine abrus</name>
    <dbReference type="NCBI Taxonomy" id="3816"/>
    <lineage>
        <taxon>Eukaryota</taxon>
        <taxon>Viridiplantae</taxon>
        <taxon>Streptophyta</taxon>
        <taxon>Embryophyta</taxon>
        <taxon>Tracheophyta</taxon>
        <taxon>Spermatophyta</taxon>
        <taxon>Magnoliopsida</taxon>
        <taxon>eudicotyledons</taxon>
        <taxon>Gunneridae</taxon>
        <taxon>Pentapetalae</taxon>
        <taxon>rosids</taxon>
        <taxon>fabids</taxon>
        <taxon>Fabales</taxon>
        <taxon>Fabaceae</taxon>
        <taxon>Papilionoideae</taxon>
        <taxon>50 kb inversion clade</taxon>
        <taxon>NPAAA clade</taxon>
        <taxon>indigoferoid/millettioid clade</taxon>
        <taxon>Abreae</taxon>
        <taxon>Abrus</taxon>
    </lineage>
</organism>
<dbReference type="SUPFAM" id="SSF54277">
    <property type="entry name" value="CAD &amp; PB1 domains"/>
    <property type="match status" value="1"/>
</dbReference>
<evidence type="ECO:0000256" key="9">
    <source>
        <dbReference type="ARBA" id="ARBA00023294"/>
    </source>
</evidence>
<dbReference type="Pfam" id="PF07714">
    <property type="entry name" value="PK_Tyr_Ser-Thr"/>
    <property type="match status" value="1"/>
</dbReference>
<dbReference type="GO" id="GO:0010928">
    <property type="term" value="P:regulation of auxin mediated signaling pathway"/>
    <property type="evidence" value="ECO:0007669"/>
    <property type="project" value="UniProtKB-ARBA"/>
</dbReference>
<evidence type="ECO:0000256" key="2">
    <source>
        <dbReference type="ARBA" id="ARBA00022490"/>
    </source>
</evidence>
<feature type="region of interest" description="Disordered" evidence="11">
    <location>
        <begin position="16"/>
        <end position="49"/>
    </location>
</feature>
<dbReference type="InterPro" id="IPR011009">
    <property type="entry name" value="Kinase-like_dom_sf"/>
</dbReference>
<dbReference type="InterPro" id="IPR001245">
    <property type="entry name" value="Ser-Thr/Tyr_kinase_cat_dom"/>
</dbReference>
<dbReference type="GO" id="GO:0004674">
    <property type="term" value="F:protein serine/threonine kinase activity"/>
    <property type="evidence" value="ECO:0007669"/>
    <property type="project" value="UniProtKB-KW"/>
</dbReference>
<evidence type="ECO:0000256" key="8">
    <source>
        <dbReference type="ARBA" id="ARBA00022840"/>
    </source>
</evidence>
<keyword evidence="6 10" id="KW-0547">Nucleotide-binding</keyword>
<evidence type="ECO:0000256" key="11">
    <source>
        <dbReference type="SAM" id="MobiDB-lite"/>
    </source>
</evidence>
<dbReference type="PANTHER" id="PTHR23257">
    <property type="entry name" value="SERINE-THREONINE PROTEIN KINASE"/>
    <property type="match status" value="1"/>
</dbReference>
<dbReference type="PROSITE" id="PS50011">
    <property type="entry name" value="PROTEIN_KINASE_DOM"/>
    <property type="match status" value="1"/>
</dbReference>
<feature type="region of interest" description="Disordered" evidence="11">
    <location>
        <begin position="500"/>
        <end position="522"/>
    </location>
</feature>
<feature type="compositionally biased region" description="Basic and acidic residues" evidence="11">
    <location>
        <begin position="32"/>
        <end position="44"/>
    </location>
</feature>
<evidence type="ECO:0000256" key="4">
    <source>
        <dbReference type="ARBA" id="ARBA00022553"/>
    </source>
</evidence>
<dbReference type="Gene3D" id="1.10.510.10">
    <property type="entry name" value="Transferase(Phosphotransferase) domain 1"/>
    <property type="match status" value="1"/>
</dbReference>
<dbReference type="PANTHER" id="PTHR23257:SF963">
    <property type="entry name" value="AT08303P"/>
    <property type="match status" value="1"/>
</dbReference>
<feature type="region of interest" description="Disordered" evidence="11">
    <location>
        <begin position="583"/>
        <end position="610"/>
    </location>
</feature>
<evidence type="ECO:0000256" key="5">
    <source>
        <dbReference type="ARBA" id="ARBA00022679"/>
    </source>
</evidence>
<dbReference type="FunFam" id="3.10.20.90:FF:000058">
    <property type="entry name" value="Octicosapeptide/phox/Bem1p domain kinase superfamily protein"/>
    <property type="match status" value="1"/>
</dbReference>
<dbReference type="SMART" id="SM00666">
    <property type="entry name" value="PB1"/>
    <property type="match status" value="1"/>
</dbReference>
<dbReference type="GeneID" id="113854107"/>
<feature type="compositionally biased region" description="Polar residues" evidence="11">
    <location>
        <begin position="705"/>
        <end position="714"/>
    </location>
</feature>
<dbReference type="OrthoDB" id="4062651at2759"/>
<dbReference type="Pfam" id="PF00564">
    <property type="entry name" value="PB1"/>
    <property type="match status" value="1"/>
</dbReference>
<evidence type="ECO:0000256" key="10">
    <source>
        <dbReference type="PROSITE-ProRule" id="PRU10141"/>
    </source>
</evidence>
<dbReference type="PROSITE" id="PS00108">
    <property type="entry name" value="PROTEIN_KINASE_ST"/>
    <property type="match status" value="1"/>
</dbReference>
<comment type="subcellular location">
    <subcellularLocation>
        <location evidence="1">Cytoplasm</location>
    </subcellularLocation>
</comment>
<evidence type="ECO:0000313" key="14">
    <source>
        <dbReference type="RefSeq" id="XP_027340765.1"/>
    </source>
</evidence>
<keyword evidence="13" id="KW-1185">Reference proteome</keyword>
<name>A0A8B8KAH5_ABRPR</name>
<gene>
    <name evidence="14" type="primary">LOC113854107</name>
</gene>
<feature type="domain" description="Protein kinase" evidence="12">
    <location>
        <begin position="972"/>
        <end position="1237"/>
    </location>
</feature>
<dbReference type="InterPro" id="IPR000270">
    <property type="entry name" value="PB1_dom"/>
</dbReference>
<dbReference type="Gene3D" id="3.10.20.90">
    <property type="entry name" value="Phosphatidylinositol 3-kinase Catalytic Subunit, Chain A, domain 1"/>
    <property type="match status" value="1"/>
</dbReference>
<keyword evidence="7" id="KW-0418">Kinase</keyword>
<dbReference type="PRINTS" id="PR00109">
    <property type="entry name" value="TYRKINASE"/>
</dbReference>
<evidence type="ECO:0000256" key="3">
    <source>
        <dbReference type="ARBA" id="ARBA00022527"/>
    </source>
</evidence>
<accession>A0A8B8KAH5</accession>
<reference evidence="14" key="2">
    <citation type="submission" date="2025-08" db="UniProtKB">
        <authorList>
            <consortium name="RefSeq"/>
        </authorList>
    </citation>
    <scope>IDENTIFICATION</scope>
    <source>
        <tissue evidence="14">Young leaves</tissue>
    </source>
</reference>
<dbReference type="AlphaFoldDB" id="A0A8B8KAH5"/>
<dbReference type="GO" id="GO:0005524">
    <property type="term" value="F:ATP binding"/>
    <property type="evidence" value="ECO:0007669"/>
    <property type="project" value="UniProtKB-UniRule"/>
</dbReference>
<dbReference type="CDD" id="cd06410">
    <property type="entry name" value="PB1_UP2"/>
    <property type="match status" value="1"/>
</dbReference>
<dbReference type="FunFam" id="1.10.510.10:FF:000142">
    <property type="entry name" value="Octicosapeptide/phox/Bem1p domain kinase superfamily protein"/>
    <property type="match status" value="1"/>
</dbReference>
<dbReference type="CDD" id="cd13999">
    <property type="entry name" value="STKc_MAP3K-like"/>
    <property type="match status" value="1"/>
</dbReference>
<dbReference type="GO" id="GO:0005737">
    <property type="term" value="C:cytoplasm"/>
    <property type="evidence" value="ECO:0007669"/>
    <property type="project" value="UniProtKB-SubCell"/>
</dbReference>
<dbReference type="SMART" id="SM00220">
    <property type="entry name" value="S_TKc"/>
    <property type="match status" value="1"/>
</dbReference>
<dbReference type="InterPro" id="IPR008271">
    <property type="entry name" value="Ser/Thr_kinase_AS"/>
</dbReference>
<protein>
    <submittedName>
        <fullName evidence="14">Uncharacterized protein LOC113854107</fullName>
    </submittedName>
</protein>
<keyword evidence="8 10" id="KW-0067">ATP-binding</keyword>
<dbReference type="InterPro" id="IPR017441">
    <property type="entry name" value="Protein_kinase_ATP_BS"/>
</dbReference>
<dbReference type="KEGG" id="aprc:113854107"/>
<keyword evidence="2" id="KW-0963">Cytoplasm</keyword>
<feature type="region of interest" description="Disordered" evidence="11">
    <location>
        <begin position="698"/>
        <end position="766"/>
    </location>
</feature>
<keyword evidence="4" id="KW-0597">Phosphoprotein</keyword>
<dbReference type="FunFam" id="3.30.200.20:FF:000081">
    <property type="entry name" value="Octicosapeptide/phox/Bem1p domain kinase superfamily protein"/>
    <property type="match status" value="1"/>
</dbReference>
<feature type="binding site" evidence="10">
    <location>
        <position position="1003"/>
    </location>
    <ligand>
        <name>ATP</name>
        <dbReference type="ChEBI" id="CHEBI:30616"/>
    </ligand>
</feature>
<dbReference type="InterPro" id="IPR000719">
    <property type="entry name" value="Prot_kinase_dom"/>
</dbReference>
<evidence type="ECO:0000313" key="13">
    <source>
        <dbReference type="Proteomes" id="UP000694853"/>
    </source>
</evidence>
<proteinExistence type="predicted"/>
<evidence type="ECO:0000256" key="1">
    <source>
        <dbReference type="ARBA" id="ARBA00004496"/>
    </source>
</evidence>
<dbReference type="RefSeq" id="XP_027340765.1">
    <property type="nucleotide sequence ID" value="XM_027484964.1"/>
</dbReference>
<dbReference type="InterPro" id="IPR050167">
    <property type="entry name" value="Ser_Thr_protein_kinase"/>
</dbReference>
<keyword evidence="5" id="KW-0808">Transferase</keyword>
<dbReference type="Gene3D" id="3.30.200.20">
    <property type="entry name" value="Phosphorylase Kinase, domain 1"/>
    <property type="match status" value="1"/>
</dbReference>